<dbReference type="Pfam" id="PF12787">
    <property type="entry name" value="EcsC"/>
    <property type="match status" value="1"/>
</dbReference>
<evidence type="ECO:0000313" key="1">
    <source>
        <dbReference type="EMBL" id="QKZ04612.1"/>
    </source>
</evidence>
<dbReference type="Proteomes" id="UP000509568">
    <property type="component" value="Chromosome"/>
</dbReference>
<sequence>MSIPDQDRDQLQLAKNLLENPGFVAKVTHVIGMPIEGALARLPKSLTSRIAGVTQSALLKAMDAAVFTLKDVPGVTASNRWHKAGIAVSGGVGGFFGFTGLGVELPLSTSIMLRSIADIARAHGEQVDSEEAKQACLAVFALGGRAAADDDSETGYYAVRAALAKSLSDGSFVKLVAAIAQRFSVQVSEKVAAQAIPAIGAVGGALINLAFIDHFQTMARGHFIVRQLERRHGQAAVQQLYQALPRRG</sequence>
<reference evidence="1 2" key="1">
    <citation type="submission" date="2020-06" db="EMBL/GenBank/DDBJ databases">
        <title>Pseudomonas eucalypticola sp. nov., an endophyte of Eucalyptus dunnii leaves with biocontrol ability of eucalyptus leaf blight.</title>
        <authorList>
            <person name="Liu Y."/>
            <person name="Song Z."/>
            <person name="Zeng H."/>
            <person name="Lu M."/>
            <person name="Wang X."/>
            <person name="Lian X."/>
            <person name="Zhang Q."/>
        </authorList>
    </citation>
    <scope>NUCLEOTIDE SEQUENCE [LARGE SCALE GENOMIC DNA]</scope>
    <source>
        <strain evidence="1 2">NP-1</strain>
    </source>
</reference>
<dbReference type="EMBL" id="CP056030">
    <property type="protein sequence ID" value="QKZ04612.1"/>
    <property type="molecule type" value="Genomic_DNA"/>
</dbReference>
<evidence type="ECO:0000313" key="2">
    <source>
        <dbReference type="Proteomes" id="UP000509568"/>
    </source>
</evidence>
<keyword evidence="2" id="KW-1185">Reference proteome</keyword>
<organism evidence="1 2">
    <name type="scientific">Pseudomonas eucalypticola</name>
    <dbReference type="NCBI Taxonomy" id="2599595"/>
    <lineage>
        <taxon>Bacteria</taxon>
        <taxon>Pseudomonadati</taxon>
        <taxon>Pseudomonadota</taxon>
        <taxon>Gammaproteobacteria</taxon>
        <taxon>Pseudomonadales</taxon>
        <taxon>Pseudomonadaceae</taxon>
        <taxon>Pseudomonas</taxon>
    </lineage>
</organism>
<proteinExistence type="predicted"/>
<dbReference type="RefSeq" id="WP_176570712.1">
    <property type="nucleotide sequence ID" value="NZ_CP056030.1"/>
</dbReference>
<dbReference type="KEGG" id="pez:HWQ56_12785"/>
<dbReference type="AlphaFoldDB" id="A0A7D5D7D3"/>
<gene>
    <name evidence="1" type="ORF">HWQ56_12785</name>
</gene>
<dbReference type="InterPro" id="IPR024787">
    <property type="entry name" value="EcsC"/>
</dbReference>
<dbReference type="PANTHER" id="PTHR41260:SF1">
    <property type="entry name" value="PROTEIN ECSC"/>
    <property type="match status" value="1"/>
</dbReference>
<protein>
    <submittedName>
        <fullName evidence="1">EcsC family protein</fullName>
    </submittedName>
</protein>
<name>A0A7D5D7D3_9PSED</name>
<accession>A0A7D5D7D3</accession>
<dbReference type="PANTHER" id="PTHR41260">
    <property type="entry name" value="PROTEIN ECSC"/>
    <property type="match status" value="1"/>
</dbReference>